<comment type="caution">
    <text evidence="3">The sequence shown here is derived from an EMBL/GenBank/DDBJ whole genome shotgun (WGS) entry which is preliminary data.</text>
</comment>
<dbReference type="EMBL" id="WOTH01000039">
    <property type="protein sequence ID" value="NHO54941.1"/>
    <property type="molecule type" value="Genomic_DNA"/>
</dbReference>
<evidence type="ECO:0008006" key="5">
    <source>
        <dbReference type="Google" id="ProtNLM"/>
    </source>
</evidence>
<reference evidence="3" key="1">
    <citation type="submission" date="2019-11" db="EMBL/GenBank/DDBJ databases">
        <title>Description of new Acetobacter species.</title>
        <authorList>
            <person name="Cleenwerck I."/>
            <person name="Sombolestani A.S."/>
        </authorList>
    </citation>
    <scope>NUCLEOTIDE SEQUENCE</scope>
    <source>
        <strain evidence="3">LMG 1626</strain>
    </source>
</reference>
<dbReference type="RefSeq" id="WP_166317892.1">
    <property type="nucleotide sequence ID" value="NZ_WOTH01000039.1"/>
</dbReference>
<proteinExistence type="predicted"/>
<keyword evidence="1" id="KW-0175">Coiled coil</keyword>
<feature type="coiled-coil region" evidence="1">
    <location>
        <begin position="65"/>
        <end position="100"/>
    </location>
</feature>
<evidence type="ECO:0000256" key="1">
    <source>
        <dbReference type="SAM" id="Coils"/>
    </source>
</evidence>
<evidence type="ECO:0000256" key="2">
    <source>
        <dbReference type="SAM" id="MobiDB-lite"/>
    </source>
</evidence>
<dbReference type="AlphaFoldDB" id="A0A967BA34"/>
<evidence type="ECO:0000313" key="4">
    <source>
        <dbReference type="Proteomes" id="UP000597459"/>
    </source>
</evidence>
<protein>
    <recommendedName>
        <fullName evidence="5">Flagellar assembly protein FliH/Type III secretion system HrpE domain-containing protein</fullName>
    </recommendedName>
</protein>
<feature type="region of interest" description="Disordered" evidence="2">
    <location>
        <begin position="23"/>
        <end position="50"/>
    </location>
</feature>
<organism evidence="3 4">
    <name type="scientific">Acetobacter estunensis</name>
    <dbReference type="NCBI Taxonomy" id="104097"/>
    <lineage>
        <taxon>Bacteria</taxon>
        <taxon>Pseudomonadati</taxon>
        <taxon>Pseudomonadota</taxon>
        <taxon>Alphaproteobacteria</taxon>
        <taxon>Acetobacterales</taxon>
        <taxon>Acetobacteraceae</taxon>
        <taxon>Acetobacter</taxon>
    </lineage>
</organism>
<accession>A0A967BA34</accession>
<gene>
    <name evidence="3" type="ORF">GOB87_13465</name>
</gene>
<evidence type="ECO:0000313" key="3">
    <source>
        <dbReference type="EMBL" id="NHO54941.1"/>
    </source>
</evidence>
<keyword evidence="4" id="KW-1185">Reference proteome</keyword>
<sequence length="235" mass="26065">MTEMAIVPGMNMAGILFAEDFDALPDEPPPLEETTAEIDLTPPPPTFTEEEVSEAVKKAVSKAVADATERTRTQVEQEKKEQAEQEKADLQRIINEALSDIRTQMGERLKNYAETLASTLISTAVSAFPQWPEHDDTFCSATLLQEILPLFTGDFRVVLRLHPHNVEILEKELSSQSSVDRSWLIIEPDTAVQKSDFEMKWPDGELKRNLGDLSETILMALSTNTTTSLSTGSAS</sequence>
<dbReference type="Proteomes" id="UP000597459">
    <property type="component" value="Unassembled WGS sequence"/>
</dbReference>
<name>A0A967BA34_9PROT</name>